<dbReference type="Proteomes" id="UP000233837">
    <property type="component" value="Unassembled WGS sequence"/>
</dbReference>
<organism evidence="2 3">
    <name type="scientific">Dendrobium catenatum</name>
    <dbReference type="NCBI Taxonomy" id="906689"/>
    <lineage>
        <taxon>Eukaryota</taxon>
        <taxon>Viridiplantae</taxon>
        <taxon>Streptophyta</taxon>
        <taxon>Embryophyta</taxon>
        <taxon>Tracheophyta</taxon>
        <taxon>Spermatophyta</taxon>
        <taxon>Magnoliopsida</taxon>
        <taxon>Liliopsida</taxon>
        <taxon>Asparagales</taxon>
        <taxon>Orchidaceae</taxon>
        <taxon>Epidendroideae</taxon>
        <taxon>Malaxideae</taxon>
        <taxon>Dendrobiinae</taxon>
        <taxon>Dendrobium</taxon>
    </lineage>
</organism>
<evidence type="ECO:0000313" key="3">
    <source>
        <dbReference type="Proteomes" id="UP000233837"/>
    </source>
</evidence>
<reference evidence="2 3" key="1">
    <citation type="journal article" date="2016" name="Sci. Rep.">
        <title>The Dendrobium catenatum Lindl. genome sequence provides insights into polysaccharide synthase, floral development and adaptive evolution.</title>
        <authorList>
            <person name="Zhang G.Q."/>
            <person name="Xu Q."/>
            <person name="Bian C."/>
            <person name="Tsai W.C."/>
            <person name="Yeh C.M."/>
            <person name="Liu K.W."/>
            <person name="Yoshida K."/>
            <person name="Zhang L.S."/>
            <person name="Chang S.B."/>
            <person name="Chen F."/>
            <person name="Shi Y."/>
            <person name="Su Y.Y."/>
            <person name="Zhang Y.Q."/>
            <person name="Chen L.J."/>
            <person name="Yin Y."/>
            <person name="Lin M."/>
            <person name="Huang H."/>
            <person name="Deng H."/>
            <person name="Wang Z.W."/>
            <person name="Zhu S.L."/>
            <person name="Zhao X."/>
            <person name="Deng C."/>
            <person name="Niu S.C."/>
            <person name="Huang J."/>
            <person name="Wang M."/>
            <person name="Liu G.H."/>
            <person name="Yang H.J."/>
            <person name="Xiao X.J."/>
            <person name="Hsiao Y.Y."/>
            <person name="Wu W.L."/>
            <person name="Chen Y.Y."/>
            <person name="Mitsuda N."/>
            <person name="Ohme-Takagi M."/>
            <person name="Luo Y.B."/>
            <person name="Van de Peer Y."/>
            <person name="Liu Z.J."/>
        </authorList>
    </citation>
    <scope>NUCLEOTIDE SEQUENCE [LARGE SCALE GENOMIC DNA]</scope>
    <source>
        <tissue evidence="2">The whole plant</tissue>
    </source>
</reference>
<feature type="compositionally biased region" description="Basic residues" evidence="1">
    <location>
        <begin position="80"/>
        <end position="89"/>
    </location>
</feature>
<evidence type="ECO:0000256" key="1">
    <source>
        <dbReference type="SAM" id="MobiDB-lite"/>
    </source>
</evidence>
<dbReference type="EMBL" id="KZ502643">
    <property type="protein sequence ID" value="PKU75083.1"/>
    <property type="molecule type" value="Genomic_DNA"/>
</dbReference>
<keyword evidence="3" id="KW-1185">Reference proteome</keyword>
<dbReference type="AlphaFoldDB" id="A0A2I0WHD6"/>
<feature type="region of interest" description="Disordered" evidence="1">
    <location>
        <begin position="1"/>
        <end position="136"/>
    </location>
</feature>
<name>A0A2I0WHD6_9ASPA</name>
<feature type="compositionally biased region" description="Polar residues" evidence="1">
    <location>
        <begin position="63"/>
        <end position="76"/>
    </location>
</feature>
<proteinExistence type="predicted"/>
<feature type="compositionally biased region" description="Basic residues" evidence="1">
    <location>
        <begin position="96"/>
        <end position="117"/>
    </location>
</feature>
<accession>A0A2I0WHD6</accession>
<gene>
    <name evidence="2" type="ORF">MA16_Dca019452</name>
</gene>
<evidence type="ECO:0000313" key="2">
    <source>
        <dbReference type="EMBL" id="PKU75083.1"/>
    </source>
</evidence>
<sequence length="145" mass="16830">MKGQTAADFLHRKQRDNHRIPPPNIHGNLASQEPEQPAQETMPRHGKPTSRRNQNTQHRRQEGTGNQPARGTQTASTRDKRARHGKPTSRRNPNSQHRRQGARHGKPTNRRKPRRQKRGEETQVHSNKSFNNELELKAYLYDLMS</sequence>
<protein>
    <submittedName>
        <fullName evidence="2">Uncharacterized protein</fullName>
    </submittedName>
</protein>
<reference evidence="2 3" key="2">
    <citation type="journal article" date="2017" name="Nature">
        <title>The Apostasia genome and the evolution of orchids.</title>
        <authorList>
            <person name="Zhang G.Q."/>
            <person name="Liu K.W."/>
            <person name="Li Z."/>
            <person name="Lohaus R."/>
            <person name="Hsiao Y.Y."/>
            <person name="Niu S.C."/>
            <person name="Wang J.Y."/>
            <person name="Lin Y.C."/>
            <person name="Xu Q."/>
            <person name="Chen L.J."/>
            <person name="Yoshida K."/>
            <person name="Fujiwara S."/>
            <person name="Wang Z.W."/>
            <person name="Zhang Y.Q."/>
            <person name="Mitsuda N."/>
            <person name="Wang M."/>
            <person name="Liu G.H."/>
            <person name="Pecoraro L."/>
            <person name="Huang H.X."/>
            <person name="Xiao X.J."/>
            <person name="Lin M."/>
            <person name="Wu X.Y."/>
            <person name="Wu W.L."/>
            <person name="Chen Y.Y."/>
            <person name="Chang S.B."/>
            <person name="Sakamoto S."/>
            <person name="Ohme-Takagi M."/>
            <person name="Yagi M."/>
            <person name="Zeng S.J."/>
            <person name="Shen C.Y."/>
            <person name="Yeh C.M."/>
            <person name="Luo Y.B."/>
            <person name="Tsai W.C."/>
            <person name="Van de Peer Y."/>
            <person name="Liu Z.J."/>
        </authorList>
    </citation>
    <scope>NUCLEOTIDE SEQUENCE [LARGE SCALE GENOMIC DNA]</scope>
    <source>
        <tissue evidence="2">The whole plant</tissue>
    </source>
</reference>